<proteinExistence type="predicted"/>
<dbReference type="InterPro" id="IPR051540">
    <property type="entry name" value="S-2-haloacid_dehalogenase"/>
</dbReference>
<keyword evidence="1" id="KW-0378">Hydrolase</keyword>
<comment type="caution">
    <text evidence="2">The sequence shown here is derived from an EMBL/GenBank/DDBJ whole genome shotgun (WGS) entry which is preliminary data.</text>
</comment>
<name>A0ABD3NDN7_9STRA</name>
<dbReference type="PANTHER" id="PTHR43316:SF8">
    <property type="entry name" value="HAD FAMILY HYDROLASE"/>
    <property type="match status" value="1"/>
</dbReference>
<dbReference type="EMBL" id="JALLAZ020001491">
    <property type="protein sequence ID" value="KAL3774080.1"/>
    <property type="molecule type" value="Genomic_DNA"/>
</dbReference>
<reference evidence="2 3" key="1">
    <citation type="submission" date="2024-10" db="EMBL/GenBank/DDBJ databases">
        <title>Updated reference genomes for cyclostephanoid diatoms.</title>
        <authorList>
            <person name="Roberts W.R."/>
            <person name="Alverson A.J."/>
        </authorList>
    </citation>
    <scope>NUCLEOTIDE SEQUENCE [LARGE SCALE GENOMIC DNA]</scope>
    <source>
        <strain evidence="2 3">AJA276-08</strain>
    </source>
</reference>
<evidence type="ECO:0000313" key="2">
    <source>
        <dbReference type="EMBL" id="KAL3774080.1"/>
    </source>
</evidence>
<gene>
    <name evidence="2" type="ORF">ACHAW5_009542</name>
</gene>
<accession>A0ABD3NDN7</accession>
<evidence type="ECO:0000313" key="3">
    <source>
        <dbReference type="Proteomes" id="UP001530315"/>
    </source>
</evidence>
<dbReference type="GO" id="GO:0016787">
    <property type="term" value="F:hydrolase activity"/>
    <property type="evidence" value="ECO:0007669"/>
    <property type="project" value="UniProtKB-KW"/>
</dbReference>
<sequence length="295" mass="32668">MANYGYNLEPDAIVKTGTCIRAEAGPATGSAMSHTAVRLLAICWVMERKMVEKKLHECAKNWATEVSSLTGPVKKSAENWAKKVAVQDSVVESIYYAWDGERHTMPRGTCTQRPLDAAADKGGSPRRNHRCSHCKANPLLMVFTLAPYFDFCISWEDDASGWTEFFKELGNVNGNADLQWIYRAAYDKYREIAETKRKMRMSLADAAEGPMSEVSSGNDDNGGVDPIWIHVGDDLAYDVGGSASCGARTILDLDNEYGQTAKARFSPDACMPSWSTAPMEEIIHRRLMNDGEYGK</sequence>
<evidence type="ECO:0000256" key="1">
    <source>
        <dbReference type="ARBA" id="ARBA00022801"/>
    </source>
</evidence>
<keyword evidence="3" id="KW-1185">Reference proteome</keyword>
<dbReference type="Proteomes" id="UP001530315">
    <property type="component" value="Unassembled WGS sequence"/>
</dbReference>
<organism evidence="2 3">
    <name type="scientific">Stephanodiscus triporus</name>
    <dbReference type="NCBI Taxonomy" id="2934178"/>
    <lineage>
        <taxon>Eukaryota</taxon>
        <taxon>Sar</taxon>
        <taxon>Stramenopiles</taxon>
        <taxon>Ochrophyta</taxon>
        <taxon>Bacillariophyta</taxon>
        <taxon>Coscinodiscophyceae</taxon>
        <taxon>Thalassiosirophycidae</taxon>
        <taxon>Stephanodiscales</taxon>
        <taxon>Stephanodiscaceae</taxon>
        <taxon>Stephanodiscus</taxon>
    </lineage>
</organism>
<protein>
    <submittedName>
        <fullName evidence="2">Uncharacterized protein</fullName>
    </submittedName>
</protein>
<dbReference type="PANTHER" id="PTHR43316">
    <property type="entry name" value="HYDROLASE, HALOACID DELAHOGENASE-RELATED"/>
    <property type="match status" value="1"/>
</dbReference>
<dbReference type="AlphaFoldDB" id="A0ABD3NDN7"/>